<gene>
    <name evidence="4" type="ORF">MMEN_LOCUS15595</name>
</gene>
<reference evidence="4" key="1">
    <citation type="submission" date="2021-05" db="EMBL/GenBank/DDBJ databases">
        <authorList>
            <person name="Tigano A."/>
        </authorList>
    </citation>
    <scope>NUCLEOTIDE SEQUENCE</scope>
</reference>
<comment type="caution">
    <text evidence="4">The sequence shown here is derived from an EMBL/GenBank/DDBJ whole genome shotgun (WGS) entry which is preliminary data.</text>
</comment>
<evidence type="ECO:0000313" key="5">
    <source>
        <dbReference type="Proteomes" id="UP000677803"/>
    </source>
</evidence>
<dbReference type="PANTHER" id="PTHR46115">
    <property type="entry name" value="THIOREDOXIN-LIKE PROTEIN 1"/>
    <property type="match status" value="1"/>
</dbReference>
<organism evidence="4 5">
    <name type="scientific">Menidia menidia</name>
    <name type="common">Atlantic silverside</name>
    <dbReference type="NCBI Taxonomy" id="238744"/>
    <lineage>
        <taxon>Eukaryota</taxon>
        <taxon>Metazoa</taxon>
        <taxon>Chordata</taxon>
        <taxon>Craniata</taxon>
        <taxon>Vertebrata</taxon>
        <taxon>Euteleostomi</taxon>
        <taxon>Actinopterygii</taxon>
        <taxon>Neopterygii</taxon>
        <taxon>Teleostei</taxon>
        <taxon>Neoteleostei</taxon>
        <taxon>Acanthomorphata</taxon>
        <taxon>Ovalentaria</taxon>
        <taxon>Atherinomorphae</taxon>
        <taxon>Atheriniformes</taxon>
        <taxon>Atherinopsidae</taxon>
        <taxon>Menidiinae</taxon>
        <taxon>Menidia</taxon>
    </lineage>
</organism>
<dbReference type="CDD" id="cd02947">
    <property type="entry name" value="TRX_family"/>
    <property type="match status" value="1"/>
</dbReference>
<proteinExistence type="predicted"/>
<keyword evidence="5" id="KW-1185">Reference proteome</keyword>
<protein>
    <submittedName>
        <fullName evidence="4">(Atlantic silverside) hypothetical protein</fullName>
    </submittedName>
</protein>
<dbReference type="Pfam" id="PF00085">
    <property type="entry name" value="Thioredoxin"/>
    <property type="match status" value="1"/>
</dbReference>
<dbReference type="EMBL" id="CAJRST010025557">
    <property type="protein sequence ID" value="CAG5959817.1"/>
    <property type="molecule type" value="Genomic_DNA"/>
</dbReference>
<evidence type="ECO:0000313" key="4">
    <source>
        <dbReference type="EMBL" id="CAG5959817.1"/>
    </source>
</evidence>
<dbReference type="InterPro" id="IPR013766">
    <property type="entry name" value="Thioredoxin_domain"/>
</dbReference>
<evidence type="ECO:0000256" key="2">
    <source>
        <dbReference type="ARBA" id="ARBA00023284"/>
    </source>
</evidence>
<evidence type="ECO:0000256" key="1">
    <source>
        <dbReference type="ARBA" id="ARBA00023157"/>
    </source>
</evidence>
<dbReference type="SUPFAM" id="SSF52833">
    <property type="entry name" value="Thioredoxin-like"/>
    <property type="match status" value="1"/>
</dbReference>
<keyword evidence="2" id="KW-0676">Redox-active center</keyword>
<dbReference type="PROSITE" id="PS51352">
    <property type="entry name" value="THIOREDOXIN_2"/>
    <property type="match status" value="1"/>
</dbReference>
<dbReference type="Gene3D" id="3.40.30.10">
    <property type="entry name" value="Glutaredoxin"/>
    <property type="match status" value="1"/>
</dbReference>
<sequence>MVREVENLEDFNKILKEAGEKLVVVDFTATWCGPCKQIGPKFEDLSKQPENSNVVFLKVDVDEAEPLWD</sequence>
<keyword evidence="1" id="KW-1015">Disulfide bond</keyword>
<dbReference type="PROSITE" id="PS00194">
    <property type="entry name" value="THIOREDOXIN_1"/>
    <property type="match status" value="1"/>
</dbReference>
<accession>A0A8S4BIV1</accession>
<dbReference type="OrthoDB" id="2121326at2759"/>
<dbReference type="InterPro" id="IPR036249">
    <property type="entry name" value="Thioredoxin-like_sf"/>
</dbReference>
<feature type="domain" description="Thioredoxin" evidence="3">
    <location>
        <begin position="1"/>
        <end position="69"/>
    </location>
</feature>
<name>A0A8S4BIV1_9TELE</name>
<dbReference type="AlphaFoldDB" id="A0A8S4BIV1"/>
<dbReference type="Proteomes" id="UP000677803">
    <property type="component" value="Unassembled WGS sequence"/>
</dbReference>
<evidence type="ECO:0000259" key="3">
    <source>
        <dbReference type="PROSITE" id="PS51352"/>
    </source>
</evidence>
<dbReference type="InterPro" id="IPR017937">
    <property type="entry name" value="Thioredoxin_CS"/>
</dbReference>